<dbReference type="SUPFAM" id="SSF56954">
    <property type="entry name" value="Outer membrane efflux proteins (OEP)"/>
    <property type="match status" value="1"/>
</dbReference>
<evidence type="ECO:0000256" key="5">
    <source>
        <dbReference type="ARBA" id="ARBA00022692"/>
    </source>
</evidence>
<reference evidence="9" key="1">
    <citation type="submission" date="2019-11" db="EMBL/GenBank/DDBJ databases">
        <title>Acidithiobacillus ferrianus sp. nov.: a facultatively anaerobic and extremely acidophilic chemolithoautotroph.</title>
        <authorList>
            <person name="Norris P.R."/>
            <person name="Falagan C."/>
            <person name="Moya-Beltran A."/>
            <person name="Castro M."/>
            <person name="Quatrini R."/>
            <person name="Johnson D.B."/>
        </authorList>
    </citation>
    <scope>NUCLEOTIDE SEQUENCE [LARGE SCALE GENOMIC DNA]</scope>
    <source>
        <strain evidence="9">MG</strain>
    </source>
</reference>
<comment type="caution">
    <text evidence="9">The sequence shown here is derived from an EMBL/GenBank/DDBJ whole genome shotgun (WGS) entry which is preliminary data.</text>
</comment>
<dbReference type="GO" id="GO:0009279">
    <property type="term" value="C:cell outer membrane"/>
    <property type="evidence" value="ECO:0007669"/>
    <property type="project" value="UniProtKB-SubCell"/>
</dbReference>
<keyword evidence="5" id="KW-0812">Transmembrane</keyword>
<dbReference type="RefSeq" id="WP_163099436.1">
    <property type="nucleotide sequence ID" value="NZ_CP127523.1"/>
</dbReference>
<evidence type="ECO:0000256" key="6">
    <source>
        <dbReference type="ARBA" id="ARBA00023136"/>
    </source>
</evidence>
<keyword evidence="8" id="KW-0732">Signal</keyword>
<keyword evidence="3" id="KW-0813">Transport</keyword>
<dbReference type="GO" id="GO:0015288">
    <property type="term" value="F:porin activity"/>
    <property type="evidence" value="ECO:0007669"/>
    <property type="project" value="TreeGrafter"/>
</dbReference>
<dbReference type="EMBL" id="WNJL01000050">
    <property type="protein sequence ID" value="NDU43908.1"/>
    <property type="molecule type" value="Genomic_DNA"/>
</dbReference>
<dbReference type="GO" id="GO:0015562">
    <property type="term" value="F:efflux transmembrane transporter activity"/>
    <property type="evidence" value="ECO:0007669"/>
    <property type="project" value="InterPro"/>
</dbReference>
<gene>
    <name evidence="9" type="ORF">GL267_15110</name>
</gene>
<evidence type="ECO:0000256" key="2">
    <source>
        <dbReference type="ARBA" id="ARBA00007613"/>
    </source>
</evidence>
<evidence type="ECO:0000256" key="1">
    <source>
        <dbReference type="ARBA" id="ARBA00004442"/>
    </source>
</evidence>
<dbReference type="Pfam" id="PF02321">
    <property type="entry name" value="OEP"/>
    <property type="match status" value="2"/>
</dbReference>
<dbReference type="GO" id="GO:1990281">
    <property type="term" value="C:efflux pump complex"/>
    <property type="evidence" value="ECO:0007669"/>
    <property type="project" value="TreeGrafter"/>
</dbReference>
<organism evidence="9">
    <name type="scientific">Acidithiobacillus ferrianus</name>
    <dbReference type="NCBI Taxonomy" id="2678518"/>
    <lineage>
        <taxon>Bacteria</taxon>
        <taxon>Pseudomonadati</taxon>
        <taxon>Pseudomonadota</taxon>
        <taxon>Acidithiobacillia</taxon>
        <taxon>Acidithiobacillales</taxon>
        <taxon>Acidithiobacillaceae</taxon>
        <taxon>Acidithiobacillus</taxon>
    </lineage>
</organism>
<keyword evidence="6" id="KW-0472">Membrane</keyword>
<accession>A0A845UQY9</accession>
<dbReference type="PANTHER" id="PTHR30026">
    <property type="entry name" value="OUTER MEMBRANE PROTEIN TOLC"/>
    <property type="match status" value="1"/>
</dbReference>
<dbReference type="PANTHER" id="PTHR30026:SF21">
    <property type="entry name" value="SLR1270 PROTEIN"/>
    <property type="match status" value="1"/>
</dbReference>
<name>A0A845UQY9_9PROT</name>
<dbReference type="InterPro" id="IPR051906">
    <property type="entry name" value="TolC-like"/>
</dbReference>
<evidence type="ECO:0000313" key="9">
    <source>
        <dbReference type="EMBL" id="NDU43908.1"/>
    </source>
</evidence>
<dbReference type="Gene3D" id="1.20.1600.10">
    <property type="entry name" value="Outer membrane efflux proteins (OEP)"/>
    <property type="match status" value="1"/>
</dbReference>
<dbReference type="AlphaFoldDB" id="A0A845UQY9"/>
<keyword evidence="4" id="KW-1134">Transmembrane beta strand</keyword>
<feature type="signal peptide" evidence="8">
    <location>
        <begin position="1"/>
        <end position="28"/>
    </location>
</feature>
<sequence length="475" mass="51350">MSLRSHKKTCAVLVILWMGTIAALPAAALDFNQCVDLALKQNPRMLAARARQAEAKGAVSEARGHLLPRLSAAFSASQSNNALTVFGMRLSQRQATFNDFGAGQFNPNNPAGLDIAPNELNHPGSYHNFGTKLQLEIPIWNGGAVWGRLRQMRAMLQAAQSGNRMARQKLVFAVLRAYDGVIAANAGISVAEKAKRAAESYVKTSRALLERGVLVKSDLLSAEVHLEKVELAVESAQDTRANALDTLATLIGWPESMTLTVAGPVQPALPAAPLIVLQRDAMTRNADIIALRHRAEAAQDGIHVARAAYLPHVNAMADQEWNGRTLGNAAPSYTIGGEVTWNILDFARGGGMDRARAQHEQAMAALQEAQGKLRVQVAQIWRKAREAALRVKMRTLAVAQMKEAQRLVRLRYEHGVETVTGLLHGQAELDRARAELVAARYAQAMDRAALLLAVGQLNPRAITGARPIFAIEGAP</sequence>
<evidence type="ECO:0000256" key="3">
    <source>
        <dbReference type="ARBA" id="ARBA00022448"/>
    </source>
</evidence>
<feature type="chain" id="PRO_5032522154" evidence="8">
    <location>
        <begin position="29"/>
        <end position="475"/>
    </location>
</feature>
<proteinExistence type="inferred from homology"/>
<evidence type="ECO:0000256" key="8">
    <source>
        <dbReference type="SAM" id="SignalP"/>
    </source>
</evidence>
<evidence type="ECO:0000256" key="4">
    <source>
        <dbReference type="ARBA" id="ARBA00022452"/>
    </source>
</evidence>
<evidence type="ECO:0000256" key="7">
    <source>
        <dbReference type="ARBA" id="ARBA00023237"/>
    </source>
</evidence>
<comment type="subcellular location">
    <subcellularLocation>
        <location evidence="1">Cell outer membrane</location>
    </subcellularLocation>
</comment>
<comment type="similarity">
    <text evidence="2">Belongs to the outer membrane factor (OMF) (TC 1.B.17) family.</text>
</comment>
<protein>
    <submittedName>
        <fullName evidence="9">TolC family protein</fullName>
    </submittedName>
</protein>
<keyword evidence="7" id="KW-0998">Cell outer membrane</keyword>
<dbReference type="InterPro" id="IPR003423">
    <property type="entry name" value="OMP_efflux"/>
</dbReference>